<feature type="compositionally biased region" description="Low complexity" evidence="1">
    <location>
        <begin position="164"/>
        <end position="181"/>
    </location>
</feature>
<dbReference type="SUPFAM" id="SSF56524">
    <property type="entry name" value="Oxidoreductase molybdopterin-binding domain"/>
    <property type="match status" value="1"/>
</dbReference>
<dbReference type="InterPro" id="IPR036374">
    <property type="entry name" value="OxRdtase_Mopterin-bd_sf"/>
</dbReference>
<dbReference type="AlphaFoldDB" id="A0A6F8YWC8"/>
<protein>
    <recommendedName>
        <fullName evidence="3">Oxidoreductase molybdopterin-binding domain-containing protein</fullName>
    </recommendedName>
</protein>
<evidence type="ECO:0000256" key="1">
    <source>
        <dbReference type="SAM" id="MobiDB-lite"/>
    </source>
</evidence>
<gene>
    <name evidence="4" type="ORF">Psuf_077150</name>
</gene>
<dbReference type="Proteomes" id="UP000503011">
    <property type="component" value="Chromosome"/>
</dbReference>
<dbReference type="GO" id="GO:0008482">
    <property type="term" value="F:sulfite oxidase activity"/>
    <property type="evidence" value="ECO:0007669"/>
    <property type="project" value="TreeGrafter"/>
</dbReference>
<feature type="domain" description="Oxidoreductase molybdopterin-binding" evidence="3">
    <location>
        <begin position="100"/>
        <end position="166"/>
    </location>
</feature>
<dbReference type="EMBL" id="AP022871">
    <property type="protein sequence ID" value="BCB90402.1"/>
    <property type="molecule type" value="Genomic_DNA"/>
</dbReference>
<feature type="transmembrane region" description="Helical" evidence="2">
    <location>
        <begin position="34"/>
        <end position="55"/>
    </location>
</feature>
<keyword evidence="2" id="KW-0812">Transmembrane</keyword>
<dbReference type="PANTHER" id="PTHR19372:SF7">
    <property type="entry name" value="SULFITE OXIDASE, MITOCHONDRIAL"/>
    <property type="match status" value="1"/>
</dbReference>
<dbReference type="GO" id="GO:0020037">
    <property type="term" value="F:heme binding"/>
    <property type="evidence" value="ECO:0007669"/>
    <property type="project" value="TreeGrafter"/>
</dbReference>
<reference evidence="4 5" key="1">
    <citation type="submission" date="2020-03" db="EMBL/GenBank/DDBJ databases">
        <title>Whole genome shotgun sequence of Phytohabitans suffuscus NBRC 105367.</title>
        <authorList>
            <person name="Komaki H."/>
            <person name="Tamura T."/>
        </authorList>
    </citation>
    <scope>NUCLEOTIDE SEQUENCE [LARGE SCALE GENOMIC DNA]</scope>
    <source>
        <strain evidence="4 5">NBRC 105367</strain>
    </source>
</reference>
<dbReference type="PANTHER" id="PTHR19372">
    <property type="entry name" value="SULFITE REDUCTASE"/>
    <property type="match status" value="1"/>
</dbReference>
<keyword evidence="2" id="KW-1133">Transmembrane helix</keyword>
<organism evidence="4 5">
    <name type="scientific">Phytohabitans suffuscus</name>
    <dbReference type="NCBI Taxonomy" id="624315"/>
    <lineage>
        <taxon>Bacteria</taxon>
        <taxon>Bacillati</taxon>
        <taxon>Actinomycetota</taxon>
        <taxon>Actinomycetes</taxon>
        <taxon>Micromonosporales</taxon>
        <taxon>Micromonosporaceae</taxon>
    </lineage>
</organism>
<keyword evidence="5" id="KW-1185">Reference proteome</keyword>
<dbReference type="InterPro" id="IPR006311">
    <property type="entry name" value="TAT_signal"/>
</dbReference>
<name>A0A6F8YWC8_9ACTN</name>
<sequence>MREAEYDRTRLGQFLAGEARADGLTRRGLMRLSAGVGLGVAAGAAIGGAAAPALAADPPILKPLPPDLFTAFGTNAETKWESLRGTGHLVPVDRFFVRNHTLTPRIDPDAWRLRLFGTGLRGAPTAGAPVEISYRQLRRLPSDTVTAAIECAGNGRSFFTSQQGRPSRAPRGSSARSAWPAGRACGCPLCSSTPA</sequence>
<dbReference type="PROSITE" id="PS51318">
    <property type="entry name" value="TAT"/>
    <property type="match status" value="1"/>
</dbReference>
<accession>A0A6F8YWC8</accession>
<proteinExistence type="predicted"/>
<evidence type="ECO:0000313" key="5">
    <source>
        <dbReference type="Proteomes" id="UP000503011"/>
    </source>
</evidence>
<dbReference type="InterPro" id="IPR000572">
    <property type="entry name" value="OxRdtase_Mopterin-bd_dom"/>
</dbReference>
<dbReference type="GO" id="GO:0006790">
    <property type="term" value="P:sulfur compound metabolic process"/>
    <property type="evidence" value="ECO:0007669"/>
    <property type="project" value="TreeGrafter"/>
</dbReference>
<dbReference type="KEGG" id="psuu:Psuf_077150"/>
<keyword evidence="2" id="KW-0472">Membrane</keyword>
<evidence type="ECO:0000256" key="2">
    <source>
        <dbReference type="SAM" id="Phobius"/>
    </source>
</evidence>
<evidence type="ECO:0000259" key="3">
    <source>
        <dbReference type="Pfam" id="PF00174"/>
    </source>
</evidence>
<dbReference type="Gene3D" id="3.90.420.10">
    <property type="entry name" value="Oxidoreductase, molybdopterin-binding domain"/>
    <property type="match status" value="1"/>
</dbReference>
<reference evidence="4 5" key="2">
    <citation type="submission" date="2020-03" db="EMBL/GenBank/DDBJ databases">
        <authorList>
            <person name="Ichikawa N."/>
            <person name="Kimura A."/>
            <person name="Kitahashi Y."/>
            <person name="Uohara A."/>
        </authorList>
    </citation>
    <scope>NUCLEOTIDE SEQUENCE [LARGE SCALE GENOMIC DNA]</scope>
    <source>
        <strain evidence="4 5">NBRC 105367</strain>
    </source>
</reference>
<dbReference type="GO" id="GO:0043546">
    <property type="term" value="F:molybdopterin cofactor binding"/>
    <property type="evidence" value="ECO:0007669"/>
    <property type="project" value="TreeGrafter"/>
</dbReference>
<dbReference type="Pfam" id="PF00174">
    <property type="entry name" value="Oxidored_molyb"/>
    <property type="match status" value="1"/>
</dbReference>
<evidence type="ECO:0000313" key="4">
    <source>
        <dbReference type="EMBL" id="BCB90402.1"/>
    </source>
</evidence>
<feature type="region of interest" description="Disordered" evidence="1">
    <location>
        <begin position="158"/>
        <end position="181"/>
    </location>
</feature>